<dbReference type="RefSeq" id="WP_233728542.1">
    <property type="nucleotide sequence ID" value="NZ_JAJVCN010000002.1"/>
</dbReference>
<evidence type="ECO:0000256" key="4">
    <source>
        <dbReference type="ARBA" id="ARBA00022827"/>
    </source>
</evidence>
<dbReference type="InterPro" id="IPR046373">
    <property type="entry name" value="Acyl-CoA_Oxase/DH_mid-dom_sf"/>
</dbReference>
<evidence type="ECO:0000259" key="9">
    <source>
        <dbReference type="Pfam" id="PF02771"/>
    </source>
</evidence>
<evidence type="ECO:0000313" key="11">
    <source>
        <dbReference type="Proteomes" id="UP001521150"/>
    </source>
</evidence>
<keyword evidence="5 6" id="KW-0560">Oxidoreductase</keyword>
<protein>
    <submittedName>
        <fullName evidence="10">Acyl-CoA dehydrogenase family protein</fullName>
    </submittedName>
</protein>
<dbReference type="Gene3D" id="1.20.140.10">
    <property type="entry name" value="Butyryl-CoA Dehydrogenase, subunit A, domain 3"/>
    <property type="match status" value="1"/>
</dbReference>
<accession>A0ABS8ZH56</accession>
<keyword evidence="11" id="KW-1185">Reference proteome</keyword>
<dbReference type="InterPro" id="IPR009100">
    <property type="entry name" value="AcylCoA_DH/oxidase_NM_dom_sf"/>
</dbReference>
<dbReference type="InterPro" id="IPR006091">
    <property type="entry name" value="Acyl-CoA_Oxase/DH_mid-dom"/>
</dbReference>
<feature type="domain" description="Acyl-CoA oxidase/dehydrogenase middle" evidence="8">
    <location>
        <begin position="123"/>
        <end position="217"/>
    </location>
</feature>
<name>A0ABS8ZH56_9PSEU</name>
<organism evidence="10 11">
    <name type="scientific">Kibdelosporangium philippinense</name>
    <dbReference type="NCBI Taxonomy" id="211113"/>
    <lineage>
        <taxon>Bacteria</taxon>
        <taxon>Bacillati</taxon>
        <taxon>Actinomycetota</taxon>
        <taxon>Actinomycetes</taxon>
        <taxon>Pseudonocardiales</taxon>
        <taxon>Pseudonocardiaceae</taxon>
        <taxon>Kibdelosporangium</taxon>
    </lineage>
</organism>
<evidence type="ECO:0000256" key="5">
    <source>
        <dbReference type="ARBA" id="ARBA00023002"/>
    </source>
</evidence>
<proteinExistence type="inferred from homology"/>
<dbReference type="InterPro" id="IPR036250">
    <property type="entry name" value="AcylCo_DH-like_C"/>
</dbReference>
<evidence type="ECO:0000313" key="10">
    <source>
        <dbReference type="EMBL" id="MCE7007159.1"/>
    </source>
</evidence>
<dbReference type="PANTHER" id="PTHR43292">
    <property type="entry name" value="ACYL-COA DEHYDROGENASE"/>
    <property type="match status" value="1"/>
</dbReference>
<reference evidence="10 11" key="1">
    <citation type="submission" date="2021-12" db="EMBL/GenBank/DDBJ databases">
        <title>Genome sequence of Kibdelosporangium philippinense ATCC 49844.</title>
        <authorList>
            <person name="Fedorov E.A."/>
            <person name="Omeragic M."/>
            <person name="Shalygina K.F."/>
            <person name="Maclea K.S."/>
        </authorList>
    </citation>
    <scope>NUCLEOTIDE SEQUENCE [LARGE SCALE GENOMIC DNA]</scope>
    <source>
        <strain evidence="10 11">ATCC 49844</strain>
    </source>
</reference>
<dbReference type="InterPro" id="IPR037069">
    <property type="entry name" value="AcylCoA_DH/ox_N_sf"/>
</dbReference>
<dbReference type="InterPro" id="IPR052161">
    <property type="entry name" value="Mycobact_Acyl-CoA_DH"/>
</dbReference>
<feature type="domain" description="Acyl-CoA dehydrogenase/oxidase C-terminal" evidence="7">
    <location>
        <begin position="229"/>
        <end position="384"/>
    </location>
</feature>
<evidence type="ECO:0000256" key="6">
    <source>
        <dbReference type="RuleBase" id="RU362125"/>
    </source>
</evidence>
<feature type="domain" description="Acyl-CoA dehydrogenase/oxidase N-terminal" evidence="9">
    <location>
        <begin position="8"/>
        <end position="119"/>
    </location>
</feature>
<comment type="similarity">
    <text evidence="2 6">Belongs to the acyl-CoA dehydrogenase family.</text>
</comment>
<dbReference type="Pfam" id="PF02770">
    <property type="entry name" value="Acyl-CoA_dh_M"/>
    <property type="match status" value="1"/>
</dbReference>
<dbReference type="Gene3D" id="2.40.110.10">
    <property type="entry name" value="Butyryl-CoA Dehydrogenase, subunit A, domain 2"/>
    <property type="match status" value="1"/>
</dbReference>
<dbReference type="EMBL" id="JAJVCN010000002">
    <property type="protein sequence ID" value="MCE7007159.1"/>
    <property type="molecule type" value="Genomic_DNA"/>
</dbReference>
<comment type="caution">
    <text evidence="10">The sequence shown here is derived from an EMBL/GenBank/DDBJ whole genome shotgun (WGS) entry which is preliminary data.</text>
</comment>
<evidence type="ECO:0000256" key="1">
    <source>
        <dbReference type="ARBA" id="ARBA00001974"/>
    </source>
</evidence>
<evidence type="ECO:0000256" key="2">
    <source>
        <dbReference type="ARBA" id="ARBA00009347"/>
    </source>
</evidence>
<sequence>MDFRDTAAEAAFRAKLRDWYGQNFDPADIPGAGRPEVDYMRAWSHKLFDAGYVGLTWPKEYGGAGLSPSYQAIYFEEMVRAQAPEHIGLIGLNMAGPTIMAWGTAEQKQRYLQKLLSGEEIWCQGFSEPGSGSDLAGARTTAVLDGDHWVVNGQKVWSSWAHIADWCILVVRTDPGAEKHAGLSYLLVDMHAPGVEVRPLKQITGDPEFNEIFFDNVRVPKDSILGKPGDGWKVAMTTLLHERGTLAFALVGQFRQHFTKLVELAKQPASDGSIPADDPVVRDTIAREWIALQSLAFTNYRTLTTLLTKGQPGPESSVVKLVWSEANQRLTKFARSLQGLSGMLDDKGAVWDGYWQYRQLRSRGNTIEAGTSEILRNIVAERVLGLPRSR</sequence>
<dbReference type="Pfam" id="PF00441">
    <property type="entry name" value="Acyl-CoA_dh_1"/>
    <property type="match status" value="1"/>
</dbReference>
<keyword evidence="3 6" id="KW-0285">Flavoprotein</keyword>
<evidence type="ECO:0000256" key="3">
    <source>
        <dbReference type="ARBA" id="ARBA00022630"/>
    </source>
</evidence>
<keyword evidence="4 6" id="KW-0274">FAD</keyword>
<dbReference type="InterPro" id="IPR013786">
    <property type="entry name" value="AcylCoA_DH/ox_N"/>
</dbReference>
<dbReference type="SUPFAM" id="SSF47203">
    <property type="entry name" value="Acyl-CoA dehydrogenase C-terminal domain-like"/>
    <property type="match status" value="1"/>
</dbReference>
<dbReference type="SUPFAM" id="SSF56645">
    <property type="entry name" value="Acyl-CoA dehydrogenase NM domain-like"/>
    <property type="match status" value="1"/>
</dbReference>
<dbReference type="PANTHER" id="PTHR43292:SF4">
    <property type="entry name" value="ACYL-COA DEHYDROGENASE FADE34"/>
    <property type="match status" value="1"/>
</dbReference>
<dbReference type="InterPro" id="IPR009075">
    <property type="entry name" value="AcylCo_DH/oxidase_C"/>
</dbReference>
<dbReference type="Gene3D" id="1.10.540.10">
    <property type="entry name" value="Acyl-CoA dehydrogenase/oxidase, N-terminal domain"/>
    <property type="match status" value="1"/>
</dbReference>
<dbReference type="Pfam" id="PF02771">
    <property type="entry name" value="Acyl-CoA_dh_N"/>
    <property type="match status" value="1"/>
</dbReference>
<evidence type="ECO:0000259" key="8">
    <source>
        <dbReference type="Pfam" id="PF02770"/>
    </source>
</evidence>
<gene>
    <name evidence="10" type="ORF">LWC34_30715</name>
</gene>
<dbReference type="Proteomes" id="UP001521150">
    <property type="component" value="Unassembled WGS sequence"/>
</dbReference>
<comment type="cofactor">
    <cofactor evidence="1 6">
        <name>FAD</name>
        <dbReference type="ChEBI" id="CHEBI:57692"/>
    </cofactor>
</comment>
<evidence type="ECO:0000259" key="7">
    <source>
        <dbReference type="Pfam" id="PF00441"/>
    </source>
</evidence>